<dbReference type="PROSITE" id="PS00678">
    <property type="entry name" value="WD_REPEATS_1"/>
    <property type="match status" value="1"/>
</dbReference>
<dbReference type="Proteomes" id="UP000051952">
    <property type="component" value="Unassembled WGS sequence"/>
</dbReference>
<dbReference type="InterPro" id="IPR036322">
    <property type="entry name" value="WD40_repeat_dom_sf"/>
</dbReference>
<keyword evidence="3" id="KW-0687">Ribonucleoprotein</keyword>
<evidence type="ECO:0000256" key="4">
    <source>
        <dbReference type="PROSITE-ProRule" id="PRU00221"/>
    </source>
</evidence>
<evidence type="ECO:0000256" key="6">
    <source>
        <dbReference type="SAM" id="MobiDB-lite"/>
    </source>
</evidence>
<feature type="region of interest" description="Disordered" evidence="6">
    <location>
        <begin position="894"/>
        <end position="915"/>
    </location>
</feature>
<dbReference type="InterPro" id="IPR019775">
    <property type="entry name" value="WD40_repeat_CS"/>
</dbReference>
<organism evidence="7 8">
    <name type="scientific">Bodo saltans</name>
    <name type="common">Flagellated protozoan</name>
    <dbReference type="NCBI Taxonomy" id="75058"/>
    <lineage>
        <taxon>Eukaryota</taxon>
        <taxon>Discoba</taxon>
        <taxon>Euglenozoa</taxon>
        <taxon>Kinetoplastea</taxon>
        <taxon>Metakinetoplastina</taxon>
        <taxon>Eubodonida</taxon>
        <taxon>Bodonidae</taxon>
        <taxon>Bodo</taxon>
    </lineage>
</organism>
<dbReference type="EMBL" id="CYKH01000651">
    <property type="protein sequence ID" value="CUG10137.1"/>
    <property type="molecule type" value="Genomic_DNA"/>
</dbReference>
<reference evidence="8" key="1">
    <citation type="submission" date="2015-09" db="EMBL/GenBank/DDBJ databases">
        <authorList>
            <consortium name="Pathogen Informatics"/>
        </authorList>
    </citation>
    <scope>NUCLEOTIDE SEQUENCE [LARGE SCALE GENOMIC DNA]</scope>
    <source>
        <strain evidence="8">Lake Konstanz</strain>
    </source>
</reference>
<evidence type="ECO:0000313" key="7">
    <source>
        <dbReference type="EMBL" id="CUG10137.1"/>
    </source>
</evidence>
<dbReference type="Gene3D" id="1.10.287.1490">
    <property type="match status" value="1"/>
</dbReference>
<protein>
    <submittedName>
        <fullName evidence="7">WD40 repeat-containing protein, putative</fullName>
    </submittedName>
</protein>
<dbReference type="PANTHER" id="PTHR32215">
    <property type="entry name" value="CILIA- AND FLAGELLA-ASSOCIATED PROTEIN 57"/>
    <property type="match status" value="1"/>
</dbReference>
<dbReference type="SUPFAM" id="SSF50998">
    <property type="entry name" value="Quinoprotein alcohol dehydrogenase-like"/>
    <property type="match status" value="1"/>
</dbReference>
<accession>A0A0S4IXQ4</accession>
<keyword evidence="3" id="KW-0689">Ribosomal protein</keyword>
<dbReference type="InterPro" id="IPR001680">
    <property type="entry name" value="WD40_rpt"/>
</dbReference>
<dbReference type="GO" id="GO:0005840">
    <property type="term" value="C:ribosome"/>
    <property type="evidence" value="ECO:0007669"/>
    <property type="project" value="UniProtKB-KW"/>
</dbReference>
<dbReference type="InterPro" id="IPR052993">
    <property type="entry name" value="CFA-57"/>
</dbReference>
<evidence type="ECO:0000256" key="5">
    <source>
        <dbReference type="SAM" id="Coils"/>
    </source>
</evidence>
<evidence type="ECO:0000256" key="2">
    <source>
        <dbReference type="ARBA" id="ARBA00022737"/>
    </source>
</evidence>
<dbReference type="OMA" id="FPHCNAV"/>
<feature type="coiled-coil region" evidence="5">
    <location>
        <begin position="1156"/>
        <end position="1217"/>
    </location>
</feature>
<evidence type="ECO:0000313" key="8">
    <source>
        <dbReference type="Proteomes" id="UP000051952"/>
    </source>
</evidence>
<keyword evidence="2" id="KW-0677">Repeat</keyword>
<keyword evidence="8" id="KW-1185">Reference proteome</keyword>
<dbReference type="AlphaFoldDB" id="A0A0S4IXQ4"/>
<dbReference type="InterPro" id="IPR011047">
    <property type="entry name" value="Quinoprotein_ADH-like_sf"/>
</dbReference>
<evidence type="ECO:0000256" key="3">
    <source>
        <dbReference type="ARBA" id="ARBA00022980"/>
    </source>
</evidence>
<gene>
    <name evidence="7" type="ORF">BSAL_74405</name>
</gene>
<feature type="region of interest" description="Disordered" evidence="6">
    <location>
        <begin position="817"/>
        <end position="850"/>
    </location>
</feature>
<dbReference type="InterPro" id="IPR015943">
    <property type="entry name" value="WD40/YVTN_repeat-like_dom_sf"/>
</dbReference>
<keyword evidence="1 4" id="KW-0853">WD repeat</keyword>
<feature type="compositionally biased region" description="Polar residues" evidence="6">
    <location>
        <begin position="905"/>
        <end position="915"/>
    </location>
</feature>
<keyword evidence="5" id="KW-0175">Coiled coil</keyword>
<feature type="coiled-coil region" evidence="5">
    <location>
        <begin position="706"/>
        <end position="770"/>
    </location>
</feature>
<evidence type="ECO:0000256" key="1">
    <source>
        <dbReference type="ARBA" id="ARBA00022574"/>
    </source>
</evidence>
<proteinExistence type="predicted"/>
<feature type="repeat" description="WD" evidence="4">
    <location>
        <begin position="649"/>
        <end position="682"/>
    </location>
</feature>
<dbReference type="OrthoDB" id="10251741at2759"/>
<dbReference type="Gene3D" id="2.130.10.10">
    <property type="entry name" value="YVTN repeat-like/Quinoprotein amine dehydrogenase"/>
    <property type="match status" value="3"/>
</dbReference>
<sequence>MTSPLSVQGAGAGAAPGALVAANGQQSSDQVQMISRRFVFGVRQDVKDGLHYMDDSTCVWAAGKSIVVYNTQLGTQKFVACTESCEAITAMAVSSNRRNLAVAESGESPCICIYAYDPQGGSTKFRRKRVLQVPGDIGSREYVSLCFSLDGRYLVSQGGFPDWSVVYWNVEKSKALVTTSVVDKGASSQDRRLISQCSISPKDQNLVCVSGNGIFKFFRFSEGQLKPAPGGMKGDPMNYLAHLWLPPEDRMIVSTDNGDLLLIENGEYKYPLPLSPSDGLSIDALIAHSKGFVCGGDMGLVTIFERSEDKELYRKMRTLKVEAERRDADGLASNEESAKVLAFSLTPPPSEEYLGLLTSNKQLYTLNLSNADFTKADERVCEAVCQPFHAGPVTGLDVCIRKPLIATCGKDRKIMLWNYQTNAVECAKTFATEILSVAIHPSGLHLLVGFPDKLRFMNLYGDDIREFKNFGIRSCSECRFSNGGQYFAAMHSTIIHVYFTYTCELIGHLRGHNGKVKNIQFVAPDDTRLVSVGNDGAVHEFSLTDFHKVNDHVIKAITYNAVAADANTIWAAGNDRKLRQFERAHLQQQMEYDMSNAALQCLAISSRMKLLIGGCEDGSVRVFNTFMGEKAVQDKDAAKERLDITIENHTAHTGAVTRIALTFDESLIATVGDDGVMTLWDVVAPHRPPKKDFEFTHEILIDKRDLEDRTKAILDLQAQVQELKQRMEHQQIKRERKHEEQMSKLEVEFKEEKARQMSQLDKLLADKNEQAIKFTEHRSEMEDRHRLDLTKIDQDYSAKILALKEQETKLKSAIDEQRSDFETEMRARQDAAGDAAMRESDEHRRQLRALDDNYSGLLDKKGSEEERASELQKLIESETDVEIIGLKENYEKRRKEQEEEMAALQATNSSQLSKENLSKADLDAKKADIAEKLKQQASLDMQIEGFKRDIDALNNELKERSETILDKDKRIYDLKKKNQELEKFKFVLDYKIRELKSQIDPRDEEIRQARSKYGEMEGEAERYLHNNEALVLQIRGLKLKIDGQVKELENLGGKLQTADEFQSRLWTELSDLHDEKNPRRLKDMVKVLYTKHTSTTTTVAPPGATKTLGSRTPEDAQREYNRERDYLERTVSGLKRKLVKDSETNRSDRTRIIGENVVLIKEINELRREVKTLNASRKNLDVTALAASAEQESKRELDIQRAEMVRLRGRIEQLERQLHAVGRPVSIATPALV</sequence>
<dbReference type="PANTHER" id="PTHR32215:SF14">
    <property type="entry name" value="SMALL RIBOSOMAL SUBUNIT PROTEIN RACK1"/>
    <property type="match status" value="1"/>
</dbReference>
<dbReference type="VEuPathDB" id="TriTrypDB:BSAL_74405"/>
<dbReference type="Pfam" id="PF00400">
    <property type="entry name" value="WD40"/>
    <property type="match status" value="2"/>
</dbReference>
<dbReference type="SMART" id="SM00320">
    <property type="entry name" value="WD40"/>
    <property type="match status" value="7"/>
</dbReference>
<dbReference type="SUPFAM" id="SSF50978">
    <property type="entry name" value="WD40 repeat-like"/>
    <property type="match status" value="1"/>
</dbReference>
<dbReference type="PROSITE" id="PS50082">
    <property type="entry name" value="WD_REPEATS_2"/>
    <property type="match status" value="1"/>
</dbReference>
<dbReference type="PROSITE" id="PS50294">
    <property type="entry name" value="WD_REPEATS_REGION"/>
    <property type="match status" value="1"/>
</dbReference>
<name>A0A0S4IXQ4_BODSA</name>